<evidence type="ECO:0000259" key="2">
    <source>
        <dbReference type="PROSITE" id="PS50090"/>
    </source>
</evidence>
<feature type="domain" description="Myb-like" evidence="2">
    <location>
        <begin position="46"/>
        <end position="97"/>
    </location>
</feature>
<evidence type="ECO:0000313" key="7">
    <source>
        <dbReference type="Proteomes" id="UP000018208"/>
    </source>
</evidence>
<evidence type="ECO:0000313" key="4">
    <source>
        <dbReference type="EMBL" id="EST41481.1"/>
    </source>
</evidence>
<protein>
    <submittedName>
        <fullName evidence="4">Myb-like DNA-binding domain-containing protein</fullName>
    </submittedName>
</protein>
<keyword evidence="7" id="KW-1185">Reference proteome</keyword>
<reference evidence="4 5" key="1">
    <citation type="journal article" date="2014" name="PLoS Genet.">
        <title>The Genome of Spironucleus salmonicida Highlights a Fish Pathogen Adapted to Fluctuating Environments.</title>
        <authorList>
            <person name="Xu F."/>
            <person name="Jerlstrom-Hultqvist J."/>
            <person name="Einarsson E."/>
            <person name="Astvaldsson A."/>
            <person name="Svard S.G."/>
            <person name="Andersson J.O."/>
        </authorList>
    </citation>
    <scope>NUCLEOTIDE SEQUENCE</scope>
    <source>
        <strain evidence="5">ATCC 50377</strain>
    </source>
</reference>
<dbReference type="GO" id="GO:0000978">
    <property type="term" value="F:RNA polymerase II cis-regulatory region sequence-specific DNA binding"/>
    <property type="evidence" value="ECO:0007669"/>
    <property type="project" value="TreeGrafter"/>
</dbReference>
<dbReference type="InterPro" id="IPR017930">
    <property type="entry name" value="Myb_dom"/>
</dbReference>
<dbReference type="Pfam" id="PF13921">
    <property type="entry name" value="Myb_DNA-bind_6"/>
    <property type="match status" value="1"/>
</dbReference>
<name>V6LCS7_9EUKA</name>
<feature type="domain" description="HTH myb-type" evidence="3">
    <location>
        <begin position="98"/>
        <end position="152"/>
    </location>
</feature>
<gene>
    <name evidence="4" type="ORF">SS50377_19208</name>
    <name evidence="5" type="ORF">SS50377_26632</name>
    <name evidence="6" type="ORF">SS50377_26637</name>
</gene>
<dbReference type="Proteomes" id="UP000018208">
    <property type="component" value="Unassembled WGS sequence"/>
</dbReference>
<sequence>MTDFFYDPFELSFGLAPDSGLYSAPRSDPPSACSPRSEQAAPCSPQRVPWGAPESELLAVLASNRELTYAQIAEHLNGRFRNGRDGKQCQQRWSRTQNPAIVKGRWAAAEDLRLVELAERLCNVPKRIHAAMPQRSVAQIKLRLGKLGRPCCE</sequence>
<evidence type="ECO:0000259" key="3">
    <source>
        <dbReference type="PROSITE" id="PS51294"/>
    </source>
</evidence>
<dbReference type="PANTHER" id="PTHR45614">
    <property type="entry name" value="MYB PROTEIN-RELATED"/>
    <property type="match status" value="1"/>
</dbReference>
<evidence type="ECO:0000313" key="6">
    <source>
        <dbReference type="EMBL" id="KAH0572427.1"/>
    </source>
</evidence>
<dbReference type="InterPro" id="IPR050560">
    <property type="entry name" value="MYB_TF"/>
</dbReference>
<dbReference type="PROSITE" id="PS51294">
    <property type="entry name" value="HTH_MYB"/>
    <property type="match status" value="1"/>
</dbReference>
<feature type="region of interest" description="Disordered" evidence="1">
    <location>
        <begin position="20"/>
        <end position="48"/>
    </location>
</feature>
<dbReference type="Gene3D" id="1.10.10.60">
    <property type="entry name" value="Homeodomain-like"/>
    <property type="match status" value="1"/>
</dbReference>
<dbReference type="SUPFAM" id="SSF46689">
    <property type="entry name" value="Homeodomain-like"/>
    <property type="match status" value="1"/>
</dbReference>
<accession>V6LCS7</accession>
<dbReference type="EMBL" id="AUWU02000006">
    <property type="protein sequence ID" value="KAH0572427.1"/>
    <property type="molecule type" value="Genomic_DNA"/>
</dbReference>
<evidence type="ECO:0000256" key="1">
    <source>
        <dbReference type="SAM" id="MobiDB-lite"/>
    </source>
</evidence>
<organism evidence="4">
    <name type="scientific">Spironucleus salmonicida</name>
    <dbReference type="NCBI Taxonomy" id="348837"/>
    <lineage>
        <taxon>Eukaryota</taxon>
        <taxon>Metamonada</taxon>
        <taxon>Diplomonadida</taxon>
        <taxon>Hexamitidae</taxon>
        <taxon>Hexamitinae</taxon>
        <taxon>Spironucleus</taxon>
    </lineage>
</organism>
<evidence type="ECO:0000313" key="5">
    <source>
        <dbReference type="EMBL" id="KAH0572422.1"/>
    </source>
</evidence>
<dbReference type="GO" id="GO:0005634">
    <property type="term" value="C:nucleus"/>
    <property type="evidence" value="ECO:0007669"/>
    <property type="project" value="TreeGrafter"/>
</dbReference>
<dbReference type="VEuPathDB" id="GiardiaDB:SS50377_26632"/>
<dbReference type="AlphaFoldDB" id="V6LCS7"/>
<dbReference type="SMART" id="SM00717">
    <property type="entry name" value="SANT"/>
    <property type="match status" value="2"/>
</dbReference>
<dbReference type="GO" id="GO:0000981">
    <property type="term" value="F:DNA-binding transcription factor activity, RNA polymerase II-specific"/>
    <property type="evidence" value="ECO:0007669"/>
    <property type="project" value="TreeGrafter"/>
</dbReference>
<dbReference type="EMBL" id="KI546170">
    <property type="protein sequence ID" value="EST41481.1"/>
    <property type="molecule type" value="Genomic_DNA"/>
</dbReference>
<dbReference type="PANTHER" id="PTHR45614:SF25">
    <property type="entry name" value="MYB PROTEIN"/>
    <property type="match status" value="1"/>
</dbReference>
<dbReference type="PROSITE" id="PS50090">
    <property type="entry name" value="MYB_LIKE"/>
    <property type="match status" value="1"/>
</dbReference>
<proteinExistence type="predicted"/>
<dbReference type="VEuPathDB" id="GiardiaDB:SS50377_26637"/>
<reference evidence="5" key="2">
    <citation type="submission" date="2020-12" db="EMBL/GenBank/DDBJ databases">
        <title>New Spironucleus salmonicida genome in near-complete chromosomes.</title>
        <authorList>
            <person name="Xu F."/>
            <person name="Kurt Z."/>
            <person name="Jimenez-Gonzalez A."/>
            <person name="Astvaldsson A."/>
            <person name="Andersson J.O."/>
            <person name="Svard S.G."/>
        </authorList>
    </citation>
    <scope>NUCLEOTIDE SEQUENCE</scope>
    <source>
        <strain evidence="5">ATCC 50377</strain>
    </source>
</reference>
<dbReference type="InterPro" id="IPR001005">
    <property type="entry name" value="SANT/Myb"/>
</dbReference>
<dbReference type="OrthoDB" id="2143914at2759"/>
<keyword evidence="4" id="KW-0238">DNA-binding</keyword>
<dbReference type="EMBL" id="AUWU02000006">
    <property type="protein sequence ID" value="KAH0572422.1"/>
    <property type="molecule type" value="Genomic_DNA"/>
</dbReference>
<dbReference type="InterPro" id="IPR009057">
    <property type="entry name" value="Homeodomain-like_sf"/>
</dbReference>